<evidence type="ECO:0000313" key="4">
    <source>
        <dbReference type="Proteomes" id="UP000595703"/>
    </source>
</evidence>
<reference evidence="3 4" key="2">
    <citation type="journal article" date="2011" name="J. Antibiot.">
        <title>Furaquinocins I and J: novel polyketide isoprenoid hybrid compounds from Streptomyces reveromyceticus SN-593.</title>
        <authorList>
            <person name="Panthee S."/>
            <person name="Takahashi S."/>
            <person name="Takagi H."/>
            <person name="Nogawa T."/>
            <person name="Oowada E."/>
            <person name="Uramoto M."/>
            <person name="Osada H."/>
        </authorList>
    </citation>
    <scope>NUCLEOTIDE SEQUENCE [LARGE SCALE GENOMIC DNA]</scope>
    <source>
        <strain evidence="3 4">SN-593</strain>
    </source>
</reference>
<dbReference type="InterPro" id="IPR006311">
    <property type="entry name" value="TAT_signal"/>
</dbReference>
<feature type="signal peptide" evidence="2">
    <location>
        <begin position="1"/>
        <end position="32"/>
    </location>
</feature>
<evidence type="ECO:0000256" key="2">
    <source>
        <dbReference type="SAM" id="SignalP"/>
    </source>
</evidence>
<dbReference type="AlphaFoldDB" id="A0A7U3UTA4"/>
<feature type="region of interest" description="Disordered" evidence="1">
    <location>
        <begin position="31"/>
        <end position="50"/>
    </location>
</feature>
<reference evidence="3 4" key="4">
    <citation type="journal article" date="2020" name="Sci. Rep.">
        <title>beta-carboline chemical signals induce reveromycin production through a LuxR family regulator in Streptomyces sp. SN-593.</title>
        <authorList>
            <person name="Panthee S."/>
            <person name="Kito N."/>
            <person name="Hayashi T."/>
            <person name="Shimizu T."/>
            <person name="Ishikawa J."/>
            <person name="Hamamoto H."/>
            <person name="Osada H."/>
            <person name="Takahashi S."/>
        </authorList>
    </citation>
    <scope>NUCLEOTIDE SEQUENCE [LARGE SCALE GENOMIC DNA]</scope>
    <source>
        <strain evidence="3 4">SN-593</strain>
    </source>
</reference>
<sequence>MTESNKISRRTALGLGLATAASGTFLAGPASAATRSGGRHAHGHGGVGPRITAAFTPDTTTVLRNPLDGWSLYANTSFPSNYWTQYDAVPVEDSTGTAKVSDYASVYYMRVAWSLLEPSEGVYAWQSDTPIKLAIDEARSRGLRLAFRIVVDSRDKAYDFTPSYVRDAGAQGYETQTGSVTVWSPYPDDPVFQEKFAAFLRAFGAQYGDPAVTDYVDGYGLGLWGEGHTVLYLDSANRESVFRWIIGEYSAAFPKVALAMNYHRLIGTGIGWGDPDPDSERLLDIAFDSGYVLRHDAFGMTTYYSDWEKAIAAKWKYKRPIIMEGGWVTGSMNYSIDPRGYTTVADVRQGEYDDSAEAHVNMMDFRVGECLTWFADAYPLVQQFDGGGGYRLYPTQVVAPSSVAAAATADFTHTWANLGWGYLPNNIPAWNQRYKVAIALLKADGTAAKVFVDADSDPSTWLNGSTTSYTFRSPALGVAKGAYRWGIALVDTTKGDTPGIALAAQGTTAGGWLVVGDVQVV</sequence>
<proteinExistence type="predicted"/>
<organism evidence="3 4">
    <name type="scientific">Actinacidiphila reveromycinica</name>
    <dbReference type="NCBI Taxonomy" id="659352"/>
    <lineage>
        <taxon>Bacteria</taxon>
        <taxon>Bacillati</taxon>
        <taxon>Actinomycetota</taxon>
        <taxon>Actinomycetes</taxon>
        <taxon>Kitasatosporales</taxon>
        <taxon>Streptomycetaceae</taxon>
        <taxon>Actinacidiphila</taxon>
    </lineage>
</organism>
<name>A0A7U3UTA4_9ACTN</name>
<accession>A0A7U3UTA4</accession>
<keyword evidence="2" id="KW-0732">Signal</keyword>
<dbReference type="SUPFAM" id="SSF51445">
    <property type="entry name" value="(Trans)glycosidases"/>
    <property type="match status" value="1"/>
</dbReference>
<protein>
    <recommendedName>
        <fullName evidence="5">DUF4832 domain-containing protein</fullName>
    </recommendedName>
</protein>
<evidence type="ECO:0000313" key="3">
    <source>
        <dbReference type="EMBL" id="BBA99915.1"/>
    </source>
</evidence>
<feature type="chain" id="PRO_5032350240" description="DUF4832 domain-containing protein" evidence="2">
    <location>
        <begin position="33"/>
        <end position="521"/>
    </location>
</feature>
<gene>
    <name evidence="3" type="ORF">RVR_6745</name>
</gene>
<dbReference type="Proteomes" id="UP000595703">
    <property type="component" value="Chromosome"/>
</dbReference>
<dbReference type="Gene3D" id="3.20.20.80">
    <property type="entry name" value="Glycosidases"/>
    <property type="match status" value="1"/>
</dbReference>
<dbReference type="InterPro" id="IPR017853">
    <property type="entry name" value="GH"/>
</dbReference>
<evidence type="ECO:0008006" key="5">
    <source>
        <dbReference type="Google" id="ProtNLM"/>
    </source>
</evidence>
<reference evidence="3 4" key="3">
    <citation type="journal article" date="2011" name="Nat. Chem. Biol.">
        <title>Reveromycin A biosynthesis uses RevG and RevJ for stereospecific spiroacetal formation.</title>
        <authorList>
            <person name="Takahashi S."/>
            <person name="Toyoda A."/>
            <person name="Sekiyama Y."/>
            <person name="Takagi H."/>
            <person name="Nogawa T."/>
            <person name="Uramoto M."/>
            <person name="Suzuki R."/>
            <person name="Koshino H."/>
            <person name="Kumano T."/>
            <person name="Panthee S."/>
            <person name="Dairi T."/>
            <person name="Ishikawa J."/>
            <person name="Ikeda H."/>
            <person name="Sakaki Y."/>
            <person name="Osada H."/>
        </authorList>
    </citation>
    <scope>NUCLEOTIDE SEQUENCE [LARGE SCALE GENOMIC DNA]</scope>
    <source>
        <strain evidence="3 4">SN-593</strain>
    </source>
</reference>
<evidence type="ECO:0000256" key="1">
    <source>
        <dbReference type="SAM" id="MobiDB-lite"/>
    </source>
</evidence>
<dbReference type="PROSITE" id="PS51318">
    <property type="entry name" value="TAT"/>
    <property type="match status" value="1"/>
</dbReference>
<reference evidence="3 4" key="1">
    <citation type="journal article" date="2010" name="J. Bacteriol.">
        <title>Biochemical characterization of a novel indole prenyltransferase from Streptomyces sp. SN-593.</title>
        <authorList>
            <person name="Takahashi S."/>
            <person name="Takagi H."/>
            <person name="Toyoda A."/>
            <person name="Uramoto M."/>
            <person name="Nogawa T."/>
            <person name="Ueki M."/>
            <person name="Sakaki Y."/>
            <person name="Osada H."/>
        </authorList>
    </citation>
    <scope>NUCLEOTIDE SEQUENCE [LARGE SCALE GENOMIC DNA]</scope>
    <source>
        <strain evidence="3 4">SN-593</strain>
    </source>
</reference>
<dbReference type="RefSeq" id="WP_202235954.1">
    <property type="nucleotide sequence ID" value="NZ_AP018365.1"/>
</dbReference>
<dbReference type="KEGG" id="arev:RVR_6745"/>
<dbReference type="EMBL" id="AP018365">
    <property type="protein sequence ID" value="BBA99915.1"/>
    <property type="molecule type" value="Genomic_DNA"/>
</dbReference>
<keyword evidence="4" id="KW-1185">Reference proteome</keyword>